<dbReference type="Proteomes" id="UP000001683">
    <property type="component" value="Chromosome"/>
</dbReference>
<evidence type="ECO:0000313" key="1">
    <source>
        <dbReference type="EMBL" id="ACB85667.1"/>
    </source>
</evidence>
<gene>
    <name evidence="1" type="ordered locus">Nther_2100</name>
</gene>
<dbReference type="Pfam" id="PF11104">
    <property type="entry name" value="PilM_2"/>
    <property type="match status" value="1"/>
</dbReference>
<reference evidence="1 2" key="2">
    <citation type="journal article" date="2011" name="J. Bacteriol.">
        <title>Complete genome sequence of the anaerobic, halophilic alkalithermophile Natranaerobius thermophilus JW/NM-WN-LF.</title>
        <authorList>
            <person name="Zhao B."/>
            <person name="Mesbah N.M."/>
            <person name="Dalin E."/>
            <person name="Goodwin L."/>
            <person name="Nolan M."/>
            <person name="Pitluck S."/>
            <person name="Chertkov O."/>
            <person name="Brettin T.S."/>
            <person name="Han J."/>
            <person name="Larimer F.W."/>
            <person name="Land M.L."/>
            <person name="Hauser L."/>
            <person name="Kyrpides N."/>
            <person name="Wiegel J."/>
        </authorList>
    </citation>
    <scope>NUCLEOTIDE SEQUENCE [LARGE SCALE GENOMIC DNA]</scope>
    <source>
        <strain evidence="2">ATCC BAA-1301 / DSM 18059 / JW/NM-WN-LF</strain>
    </source>
</reference>
<dbReference type="PANTHER" id="PTHR32432:SF3">
    <property type="entry name" value="ETHANOLAMINE UTILIZATION PROTEIN EUTJ"/>
    <property type="match status" value="1"/>
</dbReference>
<dbReference type="EMBL" id="CP001034">
    <property type="protein sequence ID" value="ACB85667.1"/>
    <property type="molecule type" value="Genomic_DNA"/>
</dbReference>
<protein>
    <submittedName>
        <fullName evidence="1">Type IV pilus assembly protein PilM</fullName>
    </submittedName>
</protein>
<accession>B2A7F8</accession>
<keyword evidence="2" id="KW-1185">Reference proteome</keyword>
<dbReference type="SUPFAM" id="SSF53067">
    <property type="entry name" value="Actin-like ATPase domain"/>
    <property type="match status" value="2"/>
</dbReference>
<dbReference type="CDD" id="cd24049">
    <property type="entry name" value="ASKHA_NBD_PilM"/>
    <property type="match status" value="1"/>
</dbReference>
<dbReference type="eggNOG" id="COG4972">
    <property type="taxonomic scope" value="Bacteria"/>
</dbReference>
<reference evidence="1 2" key="1">
    <citation type="submission" date="2008-04" db="EMBL/GenBank/DDBJ databases">
        <title>Complete sequence of chromosome of Natranaerobius thermophilus JW/NM-WN-LF.</title>
        <authorList>
            <consortium name="US DOE Joint Genome Institute"/>
            <person name="Copeland A."/>
            <person name="Lucas S."/>
            <person name="Lapidus A."/>
            <person name="Glavina del Rio T."/>
            <person name="Dalin E."/>
            <person name="Tice H."/>
            <person name="Bruce D."/>
            <person name="Goodwin L."/>
            <person name="Pitluck S."/>
            <person name="Chertkov O."/>
            <person name="Brettin T."/>
            <person name="Detter J.C."/>
            <person name="Han C."/>
            <person name="Kuske C.R."/>
            <person name="Schmutz J."/>
            <person name="Larimer F."/>
            <person name="Land M."/>
            <person name="Hauser L."/>
            <person name="Kyrpides N."/>
            <person name="Lykidis A."/>
            <person name="Mesbah N.M."/>
            <person name="Wiegel J."/>
        </authorList>
    </citation>
    <scope>NUCLEOTIDE SEQUENCE [LARGE SCALE GENOMIC DNA]</scope>
    <source>
        <strain evidence="2">ATCC BAA-1301 / DSM 18059 / JW/NM-WN-LF</strain>
    </source>
</reference>
<dbReference type="PANTHER" id="PTHR32432">
    <property type="entry name" value="CELL DIVISION PROTEIN FTSA-RELATED"/>
    <property type="match status" value="1"/>
</dbReference>
<dbReference type="OrthoDB" id="9765023at2"/>
<name>B2A7F8_NATTJ</name>
<dbReference type="KEGG" id="nth:Nther_2100"/>
<dbReference type="InterPro" id="IPR050696">
    <property type="entry name" value="FtsA/MreB"/>
</dbReference>
<evidence type="ECO:0000313" key="2">
    <source>
        <dbReference type="Proteomes" id="UP000001683"/>
    </source>
</evidence>
<dbReference type="AlphaFoldDB" id="B2A7F8"/>
<dbReference type="HOGENOM" id="CLU_050686_0_2_9"/>
<dbReference type="RefSeq" id="WP_012448523.1">
    <property type="nucleotide sequence ID" value="NC_010718.1"/>
</dbReference>
<organism evidence="1 2">
    <name type="scientific">Natranaerobius thermophilus (strain ATCC BAA-1301 / DSM 18059 / JW/NM-WN-LF)</name>
    <dbReference type="NCBI Taxonomy" id="457570"/>
    <lineage>
        <taxon>Bacteria</taxon>
        <taxon>Bacillati</taxon>
        <taxon>Bacillota</taxon>
        <taxon>Clostridia</taxon>
        <taxon>Natranaerobiales</taxon>
        <taxon>Natranaerobiaceae</taxon>
        <taxon>Natranaerobius</taxon>
    </lineage>
</organism>
<dbReference type="InParanoid" id="B2A7F8"/>
<dbReference type="PIRSF" id="PIRSF019169">
    <property type="entry name" value="PilM"/>
    <property type="match status" value="1"/>
</dbReference>
<dbReference type="STRING" id="457570.Nther_2100"/>
<dbReference type="Gene3D" id="3.30.1490.300">
    <property type="match status" value="1"/>
</dbReference>
<proteinExistence type="predicted"/>
<dbReference type="Gene3D" id="3.30.420.40">
    <property type="match status" value="2"/>
</dbReference>
<dbReference type="NCBIfam" id="TIGR01175">
    <property type="entry name" value="pilM"/>
    <property type="match status" value="1"/>
</dbReference>
<dbReference type="InterPro" id="IPR005883">
    <property type="entry name" value="PilM"/>
</dbReference>
<sequence>MLRGKLIPEQVPLGIDLGRSSIKIVELSKLRSKFVLKRFTIEEFSVPQDDEGDNQGEQIGQYLRECLDKYKIKNKNAYLAIKNDDVVIRTISFPPMPQSELAQAVDYEADNYIMMPKNQANVDWHILKQDEHGITVLLLAARKDLINKYHEVCETAGIKLKALDVEVFSLKRLVDFLETHNKDNFSGKVDGHLTLTLDMGAGGTTLLFTKKNNYVFSRNISIGGMDFTKAISQEAGISFQEAEQNKDQVNYLEYNSVLGQAQDLLREIARSVEYVNSQKLSKGDPEQLYVTGGGWRMKGLLDYIRENLGTTPEIVNPFKHIKSRGELVTEGMMASIATGLALRRWTK</sequence>
<dbReference type="InterPro" id="IPR043129">
    <property type="entry name" value="ATPase_NBD"/>
</dbReference>